<dbReference type="OrthoDB" id="573986at2"/>
<keyword evidence="2" id="KW-1185">Reference proteome</keyword>
<accession>A0A3S1APH0</accession>
<dbReference type="RefSeq" id="WP_127081680.1">
    <property type="nucleotide sequence ID" value="NZ_RSCL01000007.1"/>
</dbReference>
<reference evidence="1" key="1">
    <citation type="submission" date="2018-12" db="EMBL/GenBank/DDBJ databases">
        <authorList>
            <person name="Will S."/>
            <person name="Neumann-Schaal M."/>
            <person name="Henke P."/>
        </authorList>
    </citation>
    <scope>NUCLEOTIDE SEQUENCE</scope>
    <source>
        <strain evidence="1">PCC 7102</strain>
    </source>
</reference>
<sequence>MKTHLIYPLGYRVIRRGVKNSKLMWFFQKVEVFFNPTNFSISDISDIEGMFGATKASVVTELFRINGGKLGYYLANLVDKKYYYCGNNQEDVKAKFIELGVVIN</sequence>
<dbReference type="Proteomes" id="UP000271624">
    <property type="component" value="Unassembled WGS sequence"/>
</dbReference>
<comment type="caution">
    <text evidence="1">The sequence shown here is derived from an EMBL/GenBank/DDBJ whole genome shotgun (WGS) entry which is preliminary data.</text>
</comment>
<gene>
    <name evidence="1" type="ORF">DSM106972_031860</name>
</gene>
<protein>
    <submittedName>
        <fullName evidence="1">Uncharacterized protein</fullName>
    </submittedName>
</protein>
<dbReference type="EMBL" id="RSCL01000007">
    <property type="protein sequence ID" value="RUT05980.1"/>
    <property type="molecule type" value="Genomic_DNA"/>
</dbReference>
<reference evidence="1" key="2">
    <citation type="journal article" date="2019" name="Genome Biol. Evol.">
        <title>Day and night: Metabolic profiles and evolutionary relationships of six axenic non-marine cyanobacteria.</title>
        <authorList>
            <person name="Will S.E."/>
            <person name="Henke P."/>
            <person name="Boedeker C."/>
            <person name="Huang S."/>
            <person name="Brinkmann H."/>
            <person name="Rohde M."/>
            <person name="Jarek M."/>
            <person name="Friedl T."/>
            <person name="Seufert S."/>
            <person name="Schumacher M."/>
            <person name="Overmann J."/>
            <person name="Neumann-Schaal M."/>
            <person name="Petersen J."/>
        </authorList>
    </citation>
    <scope>NUCLEOTIDE SEQUENCE [LARGE SCALE GENOMIC DNA]</scope>
    <source>
        <strain evidence="1">PCC 7102</strain>
    </source>
</reference>
<evidence type="ECO:0000313" key="1">
    <source>
        <dbReference type="EMBL" id="RUT05980.1"/>
    </source>
</evidence>
<organism evidence="1 2">
    <name type="scientific">Dulcicalothrix desertica PCC 7102</name>
    <dbReference type="NCBI Taxonomy" id="232991"/>
    <lineage>
        <taxon>Bacteria</taxon>
        <taxon>Bacillati</taxon>
        <taxon>Cyanobacteriota</taxon>
        <taxon>Cyanophyceae</taxon>
        <taxon>Nostocales</taxon>
        <taxon>Calotrichaceae</taxon>
        <taxon>Dulcicalothrix</taxon>
    </lineage>
</organism>
<name>A0A3S1APH0_9CYAN</name>
<dbReference type="AlphaFoldDB" id="A0A3S1APH0"/>
<evidence type="ECO:0000313" key="2">
    <source>
        <dbReference type="Proteomes" id="UP000271624"/>
    </source>
</evidence>
<proteinExistence type="predicted"/>